<evidence type="ECO:0000256" key="1">
    <source>
        <dbReference type="ARBA" id="ARBA00023015"/>
    </source>
</evidence>
<dbReference type="InterPro" id="IPR000835">
    <property type="entry name" value="HTH_MarR-typ"/>
</dbReference>
<protein>
    <submittedName>
        <fullName evidence="5">MarR family winged helix-turn-helix transcriptional regulator</fullName>
    </submittedName>
</protein>
<dbReference type="PANTHER" id="PTHR42756:SF1">
    <property type="entry name" value="TRANSCRIPTIONAL REPRESSOR OF EMRAB OPERON"/>
    <property type="match status" value="1"/>
</dbReference>
<proteinExistence type="predicted"/>
<dbReference type="SMART" id="SM00347">
    <property type="entry name" value="HTH_MARR"/>
    <property type="match status" value="1"/>
</dbReference>
<dbReference type="PANTHER" id="PTHR42756">
    <property type="entry name" value="TRANSCRIPTIONAL REGULATOR, MARR"/>
    <property type="match status" value="1"/>
</dbReference>
<feature type="domain" description="HTH marR-type" evidence="4">
    <location>
        <begin position="7"/>
        <end position="141"/>
    </location>
</feature>
<keyword evidence="3" id="KW-0804">Transcription</keyword>
<accession>A0ABW4MS51</accession>
<gene>
    <name evidence="5" type="ORF">ACFSFW_17165</name>
</gene>
<dbReference type="Proteomes" id="UP001597227">
    <property type="component" value="Unassembled WGS sequence"/>
</dbReference>
<dbReference type="RefSeq" id="WP_388040051.1">
    <property type="nucleotide sequence ID" value="NZ_JBHUEK010000025.1"/>
</dbReference>
<dbReference type="InterPro" id="IPR036388">
    <property type="entry name" value="WH-like_DNA-bd_sf"/>
</dbReference>
<organism evidence="5 6">
    <name type="scientific">Fredinandcohnia salidurans</name>
    <dbReference type="NCBI Taxonomy" id="2595041"/>
    <lineage>
        <taxon>Bacteria</taxon>
        <taxon>Bacillati</taxon>
        <taxon>Bacillota</taxon>
        <taxon>Bacilli</taxon>
        <taxon>Bacillales</taxon>
        <taxon>Bacillaceae</taxon>
        <taxon>Fredinandcohnia</taxon>
    </lineage>
</organism>
<dbReference type="PROSITE" id="PS50995">
    <property type="entry name" value="HTH_MARR_2"/>
    <property type="match status" value="1"/>
</dbReference>
<evidence type="ECO:0000256" key="2">
    <source>
        <dbReference type="ARBA" id="ARBA00023125"/>
    </source>
</evidence>
<name>A0ABW4MS51_9BACI</name>
<keyword evidence="2" id="KW-0238">DNA-binding</keyword>
<keyword evidence="1" id="KW-0805">Transcription regulation</keyword>
<dbReference type="EMBL" id="JBHUEK010000025">
    <property type="protein sequence ID" value="MFD1780398.1"/>
    <property type="molecule type" value="Genomic_DNA"/>
</dbReference>
<keyword evidence="6" id="KW-1185">Reference proteome</keyword>
<dbReference type="SUPFAM" id="SSF46785">
    <property type="entry name" value="Winged helix' DNA-binding domain"/>
    <property type="match status" value="1"/>
</dbReference>
<reference evidence="6" key="1">
    <citation type="journal article" date="2019" name="Int. J. Syst. Evol. Microbiol.">
        <title>The Global Catalogue of Microorganisms (GCM) 10K type strain sequencing project: providing services to taxonomists for standard genome sequencing and annotation.</title>
        <authorList>
            <consortium name="The Broad Institute Genomics Platform"/>
            <consortium name="The Broad Institute Genome Sequencing Center for Infectious Disease"/>
            <person name="Wu L."/>
            <person name="Ma J."/>
        </authorList>
    </citation>
    <scope>NUCLEOTIDE SEQUENCE [LARGE SCALE GENOMIC DNA]</scope>
    <source>
        <strain evidence="6">CCUG 15531</strain>
    </source>
</reference>
<dbReference type="InterPro" id="IPR036390">
    <property type="entry name" value="WH_DNA-bd_sf"/>
</dbReference>
<dbReference type="Gene3D" id="1.10.10.10">
    <property type="entry name" value="Winged helix-like DNA-binding domain superfamily/Winged helix DNA-binding domain"/>
    <property type="match status" value="1"/>
</dbReference>
<evidence type="ECO:0000313" key="5">
    <source>
        <dbReference type="EMBL" id="MFD1780398.1"/>
    </source>
</evidence>
<evidence type="ECO:0000256" key="3">
    <source>
        <dbReference type="ARBA" id="ARBA00023163"/>
    </source>
</evidence>
<evidence type="ECO:0000313" key="6">
    <source>
        <dbReference type="Proteomes" id="UP001597227"/>
    </source>
</evidence>
<comment type="caution">
    <text evidence="5">The sequence shown here is derived from an EMBL/GenBank/DDBJ whole genome shotgun (WGS) entry which is preliminary data.</text>
</comment>
<sequence>MDPVLQHLDLIDLLSERHGQLRGIAEKLWNESSDIAISNSEWYIMSRIYKRQTTIAIVSKNVDITRQATHKFIKNLKAKGLVNVMDGENNKKEKRIELTPLGEECYEKNEELKATIEKQIIEKVGEEQIVLLKNVLKKDWEIEH</sequence>
<evidence type="ECO:0000259" key="4">
    <source>
        <dbReference type="PROSITE" id="PS50995"/>
    </source>
</evidence>